<protein>
    <submittedName>
        <fullName evidence="1">Uncharacterized protein</fullName>
    </submittedName>
</protein>
<dbReference type="EMBL" id="AP010904">
    <property type="protein sequence ID" value="BAH77637.1"/>
    <property type="molecule type" value="Genomic_DNA"/>
</dbReference>
<keyword evidence="2" id="KW-1185">Reference proteome</keyword>
<sequence length="62" mass="7304">MILLVSKYYDRQNDAGKLTRRLVQEMEYLWQFLKEAGVEPANNHTVRILCIPPGGFEYIFDL</sequence>
<dbReference type="Proteomes" id="UP000009071">
    <property type="component" value="Chromosome"/>
</dbReference>
<dbReference type="HOGENOM" id="CLU_2896771_0_0_7"/>
<gene>
    <name evidence="1" type="ordered locus">DMR_41460</name>
</gene>
<dbReference type="KEGG" id="dma:DMR_41460"/>
<evidence type="ECO:0000313" key="1">
    <source>
        <dbReference type="EMBL" id="BAH77637.1"/>
    </source>
</evidence>
<name>C4XPT7_SOLM1</name>
<organism evidence="1 2">
    <name type="scientific">Solidesulfovibrio magneticus (strain ATCC 700980 / DSM 13731 / RS-1)</name>
    <name type="common">Desulfovibrio magneticus</name>
    <dbReference type="NCBI Taxonomy" id="573370"/>
    <lineage>
        <taxon>Bacteria</taxon>
        <taxon>Pseudomonadati</taxon>
        <taxon>Thermodesulfobacteriota</taxon>
        <taxon>Desulfovibrionia</taxon>
        <taxon>Desulfovibrionales</taxon>
        <taxon>Desulfovibrionaceae</taxon>
        <taxon>Solidesulfovibrio</taxon>
    </lineage>
</organism>
<dbReference type="AlphaFoldDB" id="C4XPT7"/>
<proteinExistence type="predicted"/>
<accession>C4XPT7</accession>
<reference evidence="1 2" key="1">
    <citation type="journal article" date="2009" name="Genome Res.">
        <title>Whole genome sequence of Desulfovibrio magneticus strain RS-1 revealed common gene clusters in magnetotactic bacteria.</title>
        <authorList>
            <person name="Nakazawa H."/>
            <person name="Arakaki A."/>
            <person name="Narita-Yamada S."/>
            <person name="Yashiro I."/>
            <person name="Jinno K."/>
            <person name="Aoki N."/>
            <person name="Tsuruyama A."/>
            <person name="Okamura Y."/>
            <person name="Tanikawa S."/>
            <person name="Fujita N."/>
            <person name="Takeyama H."/>
            <person name="Matsunaga T."/>
        </authorList>
    </citation>
    <scope>NUCLEOTIDE SEQUENCE [LARGE SCALE GENOMIC DNA]</scope>
    <source>
        <strain evidence="2">ATCC 700980 / DSM 13731 / RS-1</strain>
    </source>
</reference>
<evidence type="ECO:0000313" key="2">
    <source>
        <dbReference type="Proteomes" id="UP000009071"/>
    </source>
</evidence>